<gene>
    <name evidence="3" type="ORF">M6B38_102895</name>
    <name evidence="2" type="ORF">M6B38_203245</name>
</gene>
<name>A0AAX6G6D7_IRIPA</name>
<dbReference type="AlphaFoldDB" id="A0AAX6G6D7"/>
<evidence type="ECO:0000313" key="3">
    <source>
        <dbReference type="EMBL" id="KAJ6824220.1"/>
    </source>
</evidence>
<dbReference type="Proteomes" id="UP001140949">
    <property type="component" value="Unassembled WGS sequence"/>
</dbReference>
<reference evidence="3" key="2">
    <citation type="submission" date="2023-04" db="EMBL/GenBank/DDBJ databases">
        <authorList>
            <person name="Bruccoleri R.E."/>
            <person name="Oakeley E.J."/>
            <person name="Faust A.-M."/>
            <person name="Dessus-Babus S."/>
            <person name="Altorfer M."/>
            <person name="Burckhardt D."/>
            <person name="Oertli M."/>
            <person name="Naumann U."/>
            <person name="Petersen F."/>
            <person name="Wong J."/>
        </authorList>
    </citation>
    <scope>NUCLEOTIDE SEQUENCE</scope>
    <source>
        <strain evidence="3">GSM-AAB239-AS_SAM_17_03QT</strain>
        <tissue evidence="3">Leaf</tissue>
    </source>
</reference>
<evidence type="ECO:0000313" key="4">
    <source>
        <dbReference type="Proteomes" id="UP001140949"/>
    </source>
</evidence>
<feature type="region of interest" description="Disordered" evidence="1">
    <location>
        <begin position="30"/>
        <end position="84"/>
    </location>
</feature>
<organism evidence="3 4">
    <name type="scientific">Iris pallida</name>
    <name type="common">Sweet iris</name>
    <dbReference type="NCBI Taxonomy" id="29817"/>
    <lineage>
        <taxon>Eukaryota</taxon>
        <taxon>Viridiplantae</taxon>
        <taxon>Streptophyta</taxon>
        <taxon>Embryophyta</taxon>
        <taxon>Tracheophyta</taxon>
        <taxon>Spermatophyta</taxon>
        <taxon>Magnoliopsida</taxon>
        <taxon>Liliopsida</taxon>
        <taxon>Asparagales</taxon>
        <taxon>Iridaceae</taxon>
        <taxon>Iridoideae</taxon>
        <taxon>Irideae</taxon>
        <taxon>Iris</taxon>
    </lineage>
</organism>
<keyword evidence="4" id="KW-1185">Reference proteome</keyword>
<accession>A0AAX6G6D7</accession>
<evidence type="ECO:0000256" key="1">
    <source>
        <dbReference type="SAM" id="MobiDB-lite"/>
    </source>
</evidence>
<dbReference type="EMBL" id="JANAVB010039017">
    <property type="protein sequence ID" value="KAJ6800277.1"/>
    <property type="molecule type" value="Genomic_DNA"/>
</dbReference>
<reference evidence="3" key="1">
    <citation type="journal article" date="2023" name="GigaByte">
        <title>Genome assembly of the bearded iris, Iris pallida Lam.</title>
        <authorList>
            <person name="Bruccoleri R.E."/>
            <person name="Oakeley E.J."/>
            <person name="Faust A.M.E."/>
            <person name="Altorfer M."/>
            <person name="Dessus-Babus S."/>
            <person name="Burckhardt D."/>
            <person name="Oertli M."/>
            <person name="Naumann U."/>
            <person name="Petersen F."/>
            <person name="Wong J."/>
        </authorList>
    </citation>
    <scope>NUCLEOTIDE SEQUENCE</scope>
    <source>
        <strain evidence="3">GSM-AAB239-AS_SAM_17_03QT</strain>
    </source>
</reference>
<evidence type="ECO:0000313" key="2">
    <source>
        <dbReference type="EMBL" id="KAJ6800277.1"/>
    </source>
</evidence>
<feature type="region of interest" description="Disordered" evidence="1">
    <location>
        <begin position="96"/>
        <end position="117"/>
    </location>
</feature>
<sequence>MEKKQPGVCERLFHAFSNNPALQPIRRLTFRHQDPVHSTNSSAPPVLAHSSNTDKKHSAPAAKPQGSHAAAAGKKLHEAAANLKADLKHAQDLVASKVPAPAPPHKVTKPPKKELNQKMDEFITRTYGKIRTTSGVGKAPSK</sequence>
<dbReference type="EMBL" id="JANAVB010022397">
    <property type="protein sequence ID" value="KAJ6824220.1"/>
    <property type="molecule type" value="Genomic_DNA"/>
</dbReference>
<comment type="caution">
    <text evidence="3">The sequence shown here is derived from an EMBL/GenBank/DDBJ whole genome shotgun (WGS) entry which is preliminary data.</text>
</comment>
<dbReference type="PANTHER" id="PTHR36746">
    <property type="entry name" value="BNAC04G51760D PROTEIN"/>
    <property type="match status" value="1"/>
</dbReference>
<dbReference type="PANTHER" id="PTHR36746:SF3">
    <property type="entry name" value="DUF4005 DOMAIN-CONTAINING PROTEIN"/>
    <property type="match status" value="1"/>
</dbReference>
<proteinExistence type="predicted"/>
<protein>
    <submittedName>
        <fullName evidence="3">Uncharacterized protein</fullName>
    </submittedName>
</protein>